<evidence type="ECO:0000256" key="4">
    <source>
        <dbReference type="ARBA" id="ARBA00048574"/>
    </source>
</evidence>
<comment type="caution">
    <text evidence="5">The sequence shown here is derived from an EMBL/GenBank/DDBJ whole genome shotgun (WGS) entry which is preliminary data.</text>
</comment>
<dbReference type="GO" id="GO:0050519">
    <property type="term" value="F:holo-citrate lyase synthase activity"/>
    <property type="evidence" value="ECO:0007669"/>
    <property type="project" value="UniProtKB-EC"/>
</dbReference>
<accession>A0A561CMI4</accession>
<dbReference type="NCBIfam" id="NF002383">
    <property type="entry name" value="PRK01392.1"/>
    <property type="match status" value="1"/>
</dbReference>
<name>A0A561CMI4_9BACI</name>
<evidence type="ECO:0000256" key="3">
    <source>
        <dbReference type="ARBA" id="ARBA00022695"/>
    </source>
</evidence>
<dbReference type="Pfam" id="PF03802">
    <property type="entry name" value="CitX"/>
    <property type="match status" value="1"/>
</dbReference>
<dbReference type="EC" id="2.7.7.61" evidence="1"/>
<protein>
    <recommendedName>
        <fullName evidence="1">citrate lyase holo-[acyl-carrier protein] synthase</fullName>
        <ecNumber evidence="1">2.7.7.61</ecNumber>
    </recommendedName>
</protein>
<keyword evidence="3" id="KW-0548">Nucleotidyltransferase</keyword>
<evidence type="ECO:0000313" key="5">
    <source>
        <dbReference type="EMBL" id="TWD92461.1"/>
    </source>
</evidence>
<dbReference type="EMBL" id="VIVN01000017">
    <property type="protein sequence ID" value="TWD92461.1"/>
    <property type="molecule type" value="Genomic_DNA"/>
</dbReference>
<sequence length="176" mass="19998">MTEAKEVTLEQLLTAREYRAAHQKELIENYNLPLISFTINIPGPVKITPESKIIFLEGCSALANKLKEAGSSIVYYETNHYNTGFEVYYVVNKDQRKLKALMLEIENEHPLGRLFDLDVIGVDGILISRENFGNSNRKCLLCHADAHGCGRSRKHTIEELMQKIKSMVDSYLNLVP</sequence>
<evidence type="ECO:0000313" key="6">
    <source>
        <dbReference type="Proteomes" id="UP000319671"/>
    </source>
</evidence>
<dbReference type="GO" id="GO:0051191">
    <property type="term" value="P:prosthetic group biosynthetic process"/>
    <property type="evidence" value="ECO:0007669"/>
    <property type="project" value="InterPro"/>
</dbReference>
<dbReference type="Proteomes" id="UP000319671">
    <property type="component" value="Unassembled WGS sequence"/>
</dbReference>
<dbReference type="InterPro" id="IPR005551">
    <property type="entry name" value="CitX"/>
</dbReference>
<keyword evidence="6" id="KW-1185">Reference proteome</keyword>
<dbReference type="NCBIfam" id="TIGR03124">
    <property type="entry name" value="citrate_citX"/>
    <property type="match status" value="1"/>
</dbReference>
<organism evidence="5 6">
    <name type="scientific">Neobacillus bataviensis</name>
    <dbReference type="NCBI Taxonomy" id="220685"/>
    <lineage>
        <taxon>Bacteria</taxon>
        <taxon>Bacillati</taxon>
        <taxon>Bacillota</taxon>
        <taxon>Bacilli</taxon>
        <taxon>Bacillales</taxon>
        <taxon>Bacillaceae</taxon>
        <taxon>Neobacillus</taxon>
    </lineage>
</organism>
<gene>
    <name evidence="5" type="ORF">FB550_11714</name>
</gene>
<evidence type="ECO:0000256" key="1">
    <source>
        <dbReference type="ARBA" id="ARBA00012524"/>
    </source>
</evidence>
<evidence type="ECO:0000256" key="2">
    <source>
        <dbReference type="ARBA" id="ARBA00022679"/>
    </source>
</evidence>
<proteinExistence type="predicted"/>
<keyword evidence="2" id="KW-0808">Transferase</keyword>
<reference evidence="5 6" key="1">
    <citation type="submission" date="2019-06" db="EMBL/GenBank/DDBJ databases">
        <title>Sorghum-associated microbial communities from plants grown in Nebraska, USA.</title>
        <authorList>
            <person name="Schachtman D."/>
        </authorList>
    </citation>
    <scope>NUCLEOTIDE SEQUENCE [LARGE SCALE GENOMIC DNA]</scope>
    <source>
        <strain evidence="5 6">2482</strain>
    </source>
</reference>
<dbReference type="RefSeq" id="WP_144567748.1">
    <property type="nucleotide sequence ID" value="NZ_VIVN01000017.1"/>
</dbReference>
<dbReference type="AlphaFoldDB" id="A0A561CMI4"/>
<comment type="catalytic activity">
    <reaction evidence="4">
        <text>apo-[citrate lyase ACP] + 2'-(5''-triphospho-alpha-D-ribosyl)-3'-dephospho-CoA = holo-[citrate lyase ACP] + diphosphate</text>
        <dbReference type="Rhea" id="RHEA:16333"/>
        <dbReference type="Rhea" id="RHEA-COMP:10157"/>
        <dbReference type="Rhea" id="RHEA-COMP:10158"/>
        <dbReference type="ChEBI" id="CHEBI:29999"/>
        <dbReference type="ChEBI" id="CHEBI:33019"/>
        <dbReference type="ChEBI" id="CHEBI:61378"/>
        <dbReference type="ChEBI" id="CHEBI:82683"/>
        <dbReference type="EC" id="2.7.7.61"/>
    </reaction>
</comment>